<evidence type="ECO:0000313" key="2">
    <source>
        <dbReference type="EMBL" id="QHT13710.1"/>
    </source>
</evidence>
<name>A0A6C0DBE7_9ZZZZ</name>
<evidence type="ECO:0000256" key="1">
    <source>
        <dbReference type="SAM" id="MobiDB-lite"/>
    </source>
</evidence>
<dbReference type="EMBL" id="MN739576">
    <property type="protein sequence ID" value="QHT13710.1"/>
    <property type="molecule type" value="Genomic_DNA"/>
</dbReference>
<accession>A0A6C0DBE7</accession>
<organism evidence="2">
    <name type="scientific">viral metagenome</name>
    <dbReference type="NCBI Taxonomy" id="1070528"/>
    <lineage>
        <taxon>unclassified sequences</taxon>
        <taxon>metagenomes</taxon>
        <taxon>organismal metagenomes</taxon>
    </lineage>
</organism>
<feature type="region of interest" description="Disordered" evidence="1">
    <location>
        <begin position="76"/>
        <end position="114"/>
    </location>
</feature>
<proteinExistence type="predicted"/>
<sequence length="132" mass="14526">MKLVVLSLLLVGLVALAIMMGVREAFDDGSVSSGSSGAQPQKVELVMSPALKSLLGTPQIVQAMNKEPVKVDTLERDRDTMNAAERGYRMQRQKRKEESDCEDSAEPAPHGCPDMSEYIRMDEVPCWNCTLP</sequence>
<dbReference type="AlphaFoldDB" id="A0A6C0DBE7"/>
<reference evidence="2" key="1">
    <citation type="journal article" date="2020" name="Nature">
        <title>Giant virus diversity and host interactions through global metagenomics.</title>
        <authorList>
            <person name="Schulz F."/>
            <person name="Roux S."/>
            <person name="Paez-Espino D."/>
            <person name="Jungbluth S."/>
            <person name="Walsh D.A."/>
            <person name="Denef V.J."/>
            <person name="McMahon K.D."/>
            <person name="Konstantinidis K.T."/>
            <person name="Eloe-Fadrosh E.A."/>
            <person name="Kyrpides N.C."/>
            <person name="Woyke T."/>
        </authorList>
    </citation>
    <scope>NUCLEOTIDE SEQUENCE</scope>
    <source>
        <strain evidence="2">GVMAG-M-3300023174-132</strain>
    </source>
</reference>
<protein>
    <submittedName>
        <fullName evidence="2">Uncharacterized protein</fullName>
    </submittedName>
</protein>